<protein>
    <submittedName>
        <fullName evidence="2">Uncharacterized protein</fullName>
    </submittedName>
</protein>
<evidence type="ECO:0000256" key="1">
    <source>
        <dbReference type="SAM" id="Phobius"/>
    </source>
</evidence>
<proteinExistence type="predicted"/>
<keyword evidence="1" id="KW-0812">Transmembrane</keyword>
<dbReference type="EMBL" id="REGN01008600">
    <property type="protein sequence ID" value="RNA03186.1"/>
    <property type="molecule type" value="Genomic_DNA"/>
</dbReference>
<reference evidence="2 3" key="1">
    <citation type="journal article" date="2018" name="Sci. Rep.">
        <title>Genomic signatures of local adaptation to the degree of environmental predictability in rotifers.</title>
        <authorList>
            <person name="Franch-Gras L."/>
            <person name="Hahn C."/>
            <person name="Garcia-Roger E.M."/>
            <person name="Carmona M.J."/>
            <person name="Serra M."/>
            <person name="Gomez A."/>
        </authorList>
    </citation>
    <scope>NUCLEOTIDE SEQUENCE [LARGE SCALE GENOMIC DNA]</scope>
    <source>
        <strain evidence="2">HYR1</strain>
    </source>
</reference>
<gene>
    <name evidence="2" type="ORF">BpHYR1_024112</name>
</gene>
<accession>A0A3M7PVK4</accession>
<name>A0A3M7PVK4_BRAPC</name>
<sequence>MSFSFLILSWTQFYASNPKLNSLMDFDVISLNFQTIEHDFSTEIIIFFLVGHKFLFIKVPLFVIYEKCN</sequence>
<keyword evidence="1" id="KW-0472">Membrane</keyword>
<dbReference type="Proteomes" id="UP000276133">
    <property type="component" value="Unassembled WGS sequence"/>
</dbReference>
<keyword evidence="3" id="KW-1185">Reference proteome</keyword>
<comment type="caution">
    <text evidence="2">The sequence shown here is derived from an EMBL/GenBank/DDBJ whole genome shotgun (WGS) entry which is preliminary data.</text>
</comment>
<evidence type="ECO:0000313" key="2">
    <source>
        <dbReference type="EMBL" id="RNA03186.1"/>
    </source>
</evidence>
<organism evidence="2 3">
    <name type="scientific">Brachionus plicatilis</name>
    <name type="common">Marine rotifer</name>
    <name type="synonym">Brachionus muelleri</name>
    <dbReference type="NCBI Taxonomy" id="10195"/>
    <lineage>
        <taxon>Eukaryota</taxon>
        <taxon>Metazoa</taxon>
        <taxon>Spiralia</taxon>
        <taxon>Gnathifera</taxon>
        <taxon>Rotifera</taxon>
        <taxon>Eurotatoria</taxon>
        <taxon>Monogononta</taxon>
        <taxon>Pseudotrocha</taxon>
        <taxon>Ploima</taxon>
        <taxon>Brachionidae</taxon>
        <taxon>Brachionus</taxon>
    </lineage>
</organism>
<dbReference type="AlphaFoldDB" id="A0A3M7PVK4"/>
<keyword evidence="1" id="KW-1133">Transmembrane helix</keyword>
<evidence type="ECO:0000313" key="3">
    <source>
        <dbReference type="Proteomes" id="UP000276133"/>
    </source>
</evidence>
<feature type="transmembrane region" description="Helical" evidence="1">
    <location>
        <begin position="44"/>
        <end position="65"/>
    </location>
</feature>